<evidence type="ECO:0000313" key="2">
    <source>
        <dbReference type="Proteomes" id="UP000003577"/>
    </source>
</evidence>
<organism evidence="1 2">
    <name type="scientific">[Ruminococcus] torques ATCC 27756</name>
    <dbReference type="NCBI Taxonomy" id="411460"/>
    <lineage>
        <taxon>Bacteria</taxon>
        <taxon>Bacillati</taxon>
        <taxon>Bacillota</taxon>
        <taxon>Clostridia</taxon>
        <taxon>Lachnospirales</taxon>
        <taxon>Lachnospiraceae</taxon>
        <taxon>Mediterraneibacter</taxon>
    </lineage>
</organism>
<dbReference type="PaxDb" id="411460-RUMTOR_00495"/>
<protein>
    <submittedName>
        <fullName evidence="1">Uncharacterized protein</fullName>
    </submittedName>
</protein>
<reference evidence="1 2" key="2">
    <citation type="submission" date="2007-04" db="EMBL/GenBank/DDBJ databases">
        <title>Draft genome sequence of Ruminococcus torques (ATCC 27756).</title>
        <authorList>
            <person name="Sudarsanam P."/>
            <person name="Ley R."/>
            <person name="Guruge J."/>
            <person name="Turnbaugh P.J."/>
            <person name="Mahowald M."/>
            <person name="Liep D."/>
            <person name="Gordon J."/>
        </authorList>
    </citation>
    <scope>NUCLEOTIDE SEQUENCE [LARGE SCALE GENOMIC DNA]</scope>
    <source>
        <strain evidence="1 2">ATCC 27756</strain>
    </source>
</reference>
<reference evidence="1 2" key="1">
    <citation type="submission" date="2007-03" db="EMBL/GenBank/DDBJ databases">
        <authorList>
            <person name="Fulton L."/>
            <person name="Clifton S."/>
            <person name="Fulton B."/>
            <person name="Xu J."/>
            <person name="Minx P."/>
            <person name="Pepin K.H."/>
            <person name="Johnson M."/>
            <person name="Thiruvilangam P."/>
            <person name="Bhonagiri V."/>
            <person name="Nash W.E."/>
            <person name="Mardis E.R."/>
            <person name="Wilson R.K."/>
        </authorList>
    </citation>
    <scope>NUCLEOTIDE SEQUENCE [LARGE SCALE GENOMIC DNA]</scope>
    <source>
        <strain evidence="1 2">ATCC 27756</strain>
    </source>
</reference>
<dbReference type="HOGENOM" id="CLU_3188658_0_0_9"/>
<name>A5KJU8_9FIRM</name>
<dbReference type="Proteomes" id="UP000003577">
    <property type="component" value="Unassembled WGS sequence"/>
</dbReference>
<accession>A5KJU8</accession>
<sequence length="46" mass="5266">MVGKVILTDAFPDGNHMGVGIYQKLDIFWITEHMKSMFVYSDAVFL</sequence>
<proteinExistence type="predicted"/>
<comment type="caution">
    <text evidence="1">The sequence shown here is derived from an EMBL/GenBank/DDBJ whole genome shotgun (WGS) entry which is preliminary data.</text>
</comment>
<gene>
    <name evidence="1" type="ORF">RUMTOR_00495</name>
</gene>
<dbReference type="AlphaFoldDB" id="A5KJU8"/>
<evidence type="ECO:0000313" key="1">
    <source>
        <dbReference type="EMBL" id="EDK25600.1"/>
    </source>
</evidence>
<dbReference type="EMBL" id="AAVP02000001">
    <property type="protein sequence ID" value="EDK25600.1"/>
    <property type="molecule type" value="Genomic_DNA"/>
</dbReference>